<dbReference type="EMBL" id="QEFP01000003">
    <property type="protein sequence ID" value="PVU68801.1"/>
    <property type="molecule type" value="Genomic_DNA"/>
</dbReference>
<dbReference type="CDD" id="cd01911">
    <property type="entry name" value="proteasome_alpha"/>
    <property type="match status" value="1"/>
</dbReference>
<evidence type="ECO:0000259" key="3">
    <source>
        <dbReference type="SMART" id="SM00948"/>
    </source>
</evidence>
<evidence type="ECO:0000256" key="1">
    <source>
        <dbReference type="ARBA" id="ARBA00022942"/>
    </source>
</evidence>
<feature type="domain" description="Proteasome alpha-type subunits" evidence="3">
    <location>
        <begin position="74"/>
        <end position="98"/>
    </location>
</feature>
<dbReference type="InterPro" id="IPR000426">
    <property type="entry name" value="Proteasome_asu_N"/>
</dbReference>
<evidence type="ECO:0000313" key="5">
    <source>
        <dbReference type="EMBL" id="PVU68801.1"/>
    </source>
</evidence>
<dbReference type="InterPro" id="IPR029055">
    <property type="entry name" value="Ntn_hydrolases_N"/>
</dbReference>
<comment type="caution">
    <text evidence="5">The sequence shown here is derived from an EMBL/GenBank/DDBJ whole genome shotgun (WGS) entry which is preliminary data.</text>
</comment>
<dbReference type="InterPro" id="IPR023332">
    <property type="entry name" value="Proteasome_alpha-type"/>
</dbReference>
<feature type="domain" description="Proteasome alpha-type subunits" evidence="3">
    <location>
        <begin position="11"/>
        <end position="33"/>
    </location>
</feature>
<dbReference type="PANTHER" id="PTHR11599">
    <property type="entry name" value="PROTEASOME SUBUNIT ALPHA/BETA"/>
    <property type="match status" value="1"/>
</dbReference>
<dbReference type="Pfam" id="PF00227">
    <property type="entry name" value="Proteasome"/>
    <property type="match status" value="1"/>
</dbReference>
<evidence type="ECO:0000313" key="4">
    <source>
        <dbReference type="EMBL" id="MCC5447045.1"/>
    </source>
</evidence>
<dbReference type="EMBL" id="QEFP02000006">
    <property type="protein sequence ID" value="MCC5447045.1"/>
    <property type="molecule type" value="Genomic_DNA"/>
</dbReference>
<keyword evidence="1 2" id="KW-0647">Proteasome</keyword>
<reference evidence="4" key="4">
    <citation type="submission" date="2021-11" db="EMBL/GenBank/DDBJ databases">
        <authorList>
            <person name="Munson-Mcgee J."/>
            <person name="Field E."/>
            <person name="Bateson M."/>
            <person name="Rooney C."/>
            <person name="Stepanauskas R."/>
            <person name="Young M."/>
        </authorList>
    </citation>
    <scope>NUCLEOTIDE SEQUENCE</scope>
    <source>
        <strain evidence="4">SCGC AB-777_F03</strain>
    </source>
</reference>
<dbReference type="RefSeq" id="WP_228615273.1">
    <property type="nucleotide sequence ID" value="NZ_QEFP02000006.1"/>
</dbReference>
<dbReference type="InterPro" id="IPR001353">
    <property type="entry name" value="Proteasome_sua/b"/>
</dbReference>
<comment type="similarity">
    <text evidence="2">Belongs to the peptidase T1A family.</text>
</comment>
<protein>
    <submittedName>
        <fullName evidence="4">Archaeal proteasome endopeptidase complex subunit alpha</fullName>
        <ecNumber evidence="4">3.4.25.1</ecNumber>
    </submittedName>
    <submittedName>
        <fullName evidence="5">Proteasome subunit alpha</fullName>
    </submittedName>
</protein>
<reference evidence="5" key="2">
    <citation type="submission" date="2017-05" db="EMBL/GenBank/DDBJ databases">
        <authorList>
            <person name="Song R."/>
            <person name="Chenine A.L."/>
            <person name="Ruprecht R.M."/>
        </authorList>
    </citation>
    <scope>NUCLEOTIDE SEQUENCE</scope>
    <source>
        <strain evidence="5">SCGC AB-777_F03</strain>
    </source>
</reference>
<dbReference type="Proteomes" id="UP000245509">
    <property type="component" value="Unassembled WGS sequence"/>
</dbReference>
<reference evidence="5" key="1">
    <citation type="journal article" date="2015" name="Appl. Environ. Microbiol.">
        <title>Nanoarchaeota, Their Sulfolobales Host, and Nanoarchaeota Virus Distribution across Yellowstone National Park Hot Springs.</title>
        <authorList>
            <person name="Munson-McGee J.H."/>
            <person name="Field E.K."/>
            <person name="Bateson M."/>
            <person name="Rooney C."/>
            <person name="Stepanauskas R."/>
            <person name="Young M.J."/>
        </authorList>
    </citation>
    <scope>NUCLEOTIDE SEQUENCE [LARGE SCALE GENOMIC DNA]</scope>
    <source>
        <strain evidence="5">SCGC AB-777_F03</strain>
    </source>
</reference>
<gene>
    <name evidence="4" type="ORF">DDW03_001345</name>
    <name evidence="5" type="ORF">DDW03_01115</name>
</gene>
<dbReference type="AlphaFoldDB" id="A0A2T9WLU5"/>
<dbReference type="InterPro" id="IPR050115">
    <property type="entry name" value="Proteasome_alpha"/>
</dbReference>
<dbReference type="GO" id="GO:0004175">
    <property type="term" value="F:endopeptidase activity"/>
    <property type="evidence" value="ECO:0007669"/>
    <property type="project" value="UniProtKB-ARBA"/>
</dbReference>
<keyword evidence="4" id="KW-0378">Hydrolase</keyword>
<accession>A0A2T9WLU5</accession>
<dbReference type="SUPFAM" id="SSF56235">
    <property type="entry name" value="N-terminal nucleophile aminohydrolases (Ntn hydrolases)"/>
    <property type="match status" value="1"/>
</dbReference>
<name>A0A2T9WLU5_NANST</name>
<dbReference type="Gene3D" id="3.60.20.10">
    <property type="entry name" value="Glutamine Phosphoribosylpyrophosphate, subunit 1, domain 1"/>
    <property type="match status" value="1"/>
</dbReference>
<organism evidence="5">
    <name type="scientific">Nanobsidianus stetteri</name>
    <dbReference type="NCBI Taxonomy" id="1294122"/>
    <lineage>
        <taxon>Archaea</taxon>
        <taxon>Nanobdellota</taxon>
        <taxon>Candidatus Nanoarchaeia</taxon>
        <taxon>Nanoarchaeales</taxon>
        <taxon>Nanopusillaceae</taxon>
        <taxon>Candidatus Nanobsidianus</taxon>
    </lineage>
</organism>
<dbReference type="EC" id="3.4.25.1" evidence="4"/>
<dbReference type="GO" id="GO:0019773">
    <property type="term" value="C:proteasome core complex, alpha-subunit complex"/>
    <property type="evidence" value="ECO:0007669"/>
    <property type="project" value="UniProtKB-UniRule"/>
</dbReference>
<dbReference type="NCBIfam" id="NF003075">
    <property type="entry name" value="PRK03996.1"/>
    <property type="match status" value="1"/>
</dbReference>
<sequence>METDIGQFGPMDRGWAIFSPEGKLILVEYAKQAAKAGSTAIGICTTDGVLIIADKKIPSKLIITDSIEKIMEIDDNIIGTFSGFIPDGRVLIDYAREIAQQHKLQYGKQIDIELLVREISDIMQSYTRFGGVRPFAVSLIIGGIDKDGEPKLFSLDPSGIFYRYKAVVIGEGEDKITPILEERYKEMDLNEAIKFGIDVLKEYLGNNFAYERLILSYVKKGEKVKTLENHEVKELYEG</sequence>
<evidence type="ECO:0000256" key="2">
    <source>
        <dbReference type="PROSITE-ProRule" id="PRU00808"/>
    </source>
</evidence>
<dbReference type="GO" id="GO:0006511">
    <property type="term" value="P:ubiquitin-dependent protein catabolic process"/>
    <property type="evidence" value="ECO:0007669"/>
    <property type="project" value="InterPro"/>
</dbReference>
<reference evidence="4" key="3">
    <citation type="submission" date="2017-05" db="EMBL/GenBank/DDBJ databases">
        <authorList>
            <person name="Munson-Mcgee J.H."/>
        </authorList>
    </citation>
    <scope>NUCLEOTIDE SEQUENCE</scope>
    <source>
        <strain evidence="4">SCGC AB-777_F03</strain>
    </source>
</reference>
<dbReference type="SMART" id="SM00948">
    <property type="entry name" value="Proteasome_A_N"/>
    <property type="match status" value="2"/>
</dbReference>
<dbReference type="PROSITE" id="PS51475">
    <property type="entry name" value="PROTEASOME_ALPHA_2"/>
    <property type="match status" value="1"/>
</dbReference>
<proteinExistence type="inferred from homology"/>